<dbReference type="FunFam" id="1.10.287.130:FF:000002">
    <property type="entry name" value="Two-component osmosensing histidine kinase"/>
    <property type="match status" value="1"/>
</dbReference>
<gene>
    <name evidence="15" type="ORF">GTW09_09840</name>
</gene>
<reference evidence="15 16" key="1">
    <citation type="submission" date="2020-01" db="EMBL/GenBank/DDBJ databases">
        <title>Genomes of bacteria type strains.</title>
        <authorList>
            <person name="Chen J."/>
            <person name="Zhu S."/>
            <person name="Yang J."/>
        </authorList>
    </citation>
    <scope>NUCLEOTIDE SEQUENCE [LARGE SCALE GENOMIC DNA]</scope>
    <source>
        <strain evidence="15 16">LMG 22958</strain>
    </source>
</reference>
<dbReference type="InterPro" id="IPR011006">
    <property type="entry name" value="CheY-like_superfamily"/>
</dbReference>
<feature type="modified residue" description="4-aspartylphosphate" evidence="11">
    <location>
        <position position="586"/>
    </location>
</feature>
<evidence type="ECO:0000259" key="14">
    <source>
        <dbReference type="PROSITE" id="PS50110"/>
    </source>
</evidence>
<dbReference type="SMART" id="SM00448">
    <property type="entry name" value="REC"/>
    <property type="match status" value="1"/>
</dbReference>
<dbReference type="PROSITE" id="PS50109">
    <property type="entry name" value="HIS_KIN"/>
    <property type="match status" value="1"/>
</dbReference>
<dbReference type="Pfam" id="PF00072">
    <property type="entry name" value="Response_reg"/>
    <property type="match status" value="1"/>
</dbReference>
<keyword evidence="8" id="KW-0902">Two-component regulatory system</keyword>
<dbReference type="SUPFAM" id="SSF52172">
    <property type="entry name" value="CheY-like"/>
    <property type="match status" value="1"/>
</dbReference>
<feature type="domain" description="Histidine kinase" evidence="13">
    <location>
        <begin position="162"/>
        <end position="378"/>
    </location>
</feature>
<keyword evidence="5" id="KW-0547">Nucleotide-binding</keyword>
<evidence type="ECO:0000256" key="2">
    <source>
        <dbReference type="ARBA" id="ARBA00012438"/>
    </source>
</evidence>
<dbReference type="CDD" id="cd17546">
    <property type="entry name" value="REC_hyHK_CKI1_RcsC-like"/>
    <property type="match status" value="1"/>
</dbReference>
<keyword evidence="4" id="KW-0808">Transferase</keyword>
<dbReference type="InterPro" id="IPR003661">
    <property type="entry name" value="HisK_dim/P_dom"/>
</dbReference>
<comment type="catalytic activity">
    <reaction evidence="1">
        <text>ATP + protein L-histidine = ADP + protein N-phospho-L-histidine.</text>
        <dbReference type="EC" id="2.7.13.3"/>
    </reaction>
</comment>
<keyword evidence="7" id="KW-0067">ATP-binding</keyword>
<dbReference type="InterPro" id="IPR005467">
    <property type="entry name" value="His_kinase_dom"/>
</dbReference>
<dbReference type="Gene3D" id="3.30.565.10">
    <property type="entry name" value="Histidine kinase-like ATPase, C-terminal domain"/>
    <property type="match status" value="1"/>
</dbReference>
<dbReference type="PANTHER" id="PTHR45339">
    <property type="entry name" value="HYBRID SIGNAL TRANSDUCTION HISTIDINE KINASE J"/>
    <property type="match status" value="1"/>
</dbReference>
<dbReference type="PRINTS" id="PR00344">
    <property type="entry name" value="BCTRLSENSOR"/>
</dbReference>
<evidence type="ECO:0000256" key="8">
    <source>
        <dbReference type="ARBA" id="ARBA00023012"/>
    </source>
</evidence>
<proteinExistence type="predicted"/>
<dbReference type="EMBL" id="JAAAWP010000005">
    <property type="protein sequence ID" value="NDW21820.1"/>
    <property type="molecule type" value="Genomic_DNA"/>
</dbReference>
<keyword evidence="12" id="KW-0175">Coiled coil</keyword>
<evidence type="ECO:0000256" key="4">
    <source>
        <dbReference type="ARBA" id="ARBA00022679"/>
    </source>
</evidence>
<dbReference type="InterPro" id="IPR036890">
    <property type="entry name" value="HATPase_C_sf"/>
</dbReference>
<dbReference type="PROSITE" id="PS50110">
    <property type="entry name" value="RESPONSE_REGULATORY"/>
    <property type="match status" value="1"/>
</dbReference>
<accession>A0A6L9MVL6</accession>
<dbReference type="InterPro" id="IPR004358">
    <property type="entry name" value="Sig_transdc_His_kin-like_C"/>
</dbReference>
<dbReference type="AlphaFoldDB" id="A0A6L9MVL6"/>
<comment type="caution">
    <text evidence="15">The sequence shown here is derived from an EMBL/GenBank/DDBJ whole genome shotgun (WGS) entry which is preliminary data.</text>
</comment>
<protein>
    <recommendedName>
        <fullName evidence="10">Sensory/regulatory protein RpfC</fullName>
        <ecNumber evidence="2">2.7.13.3</ecNumber>
    </recommendedName>
</protein>
<keyword evidence="16" id="KW-1185">Reference proteome</keyword>
<dbReference type="GO" id="GO:0000155">
    <property type="term" value="F:phosphorelay sensor kinase activity"/>
    <property type="evidence" value="ECO:0007669"/>
    <property type="project" value="InterPro"/>
</dbReference>
<evidence type="ECO:0000256" key="5">
    <source>
        <dbReference type="ARBA" id="ARBA00022741"/>
    </source>
</evidence>
<dbReference type="SUPFAM" id="SSF55874">
    <property type="entry name" value="ATPase domain of HSP90 chaperone/DNA topoisomerase II/histidine kinase"/>
    <property type="match status" value="1"/>
</dbReference>
<feature type="coiled-coil region" evidence="12">
    <location>
        <begin position="128"/>
        <end position="155"/>
    </location>
</feature>
<organism evidence="15 16">
    <name type="scientific">Alteromonas hispanica</name>
    <dbReference type="NCBI Taxonomy" id="315421"/>
    <lineage>
        <taxon>Bacteria</taxon>
        <taxon>Pseudomonadati</taxon>
        <taxon>Pseudomonadota</taxon>
        <taxon>Gammaproteobacteria</taxon>
        <taxon>Alteromonadales</taxon>
        <taxon>Alteromonadaceae</taxon>
        <taxon>Alteromonas/Salinimonas group</taxon>
        <taxon>Alteromonas</taxon>
    </lineage>
</organism>
<dbReference type="Pfam" id="PF02518">
    <property type="entry name" value="HATPase_c"/>
    <property type="match status" value="1"/>
</dbReference>
<dbReference type="InterPro" id="IPR001789">
    <property type="entry name" value="Sig_transdc_resp-reg_receiver"/>
</dbReference>
<evidence type="ECO:0000256" key="1">
    <source>
        <dbReference type="ARBA" id="ARBA00000085"/>
    </source>
</evidence>
<evidence type="ECO:0000313" key="16">
    <source>
        <dbReference type="Proteomes" id="UP000478837"/>
    </source>
</evidence>
<dbReference type="EC" id="2.7.13.3" evidence="2"/>
<dbReference type="RefSeq" id="WP_163111743.1">
    <property type="nucleotide sequence ID" value="NZ_JAAAWP010000005.1"/>
</dbReference>
<dbReference type="SUPFAM" id="SSF47384">
    <property type="entry name" value="Homodimeric domain of signal transducing histidine kinase"/>
    <property type="match status" value="1"/>
</dbReference>
<dbReference type="InterPro" id="IPR036097">
    <property type="entry name" value="HisK_dim/P_sf"/>
</dbReference>
<dbReference type="SMART" id="SM00387">
    <property type="entry name" value="HATPase_c"/>
    <property type="match status" value="1"/>
</dbReference>
<sequence length="846" mass="94376">MNSLLARQIKKAFGLKSIEGLDEWLSALANSEAKELNAKALQEGLVNLLKRIEETYEFHKRDLTLRERSLQISSKELLAANEKIRNKLAVQQQVVDTLRSSVNLLLVDQNKPPIKDDLANISALSEMMLELINEQKTVERQVQQALDEAESANRAKSEFLATISHEIRTPMNAVIGLTHLALDAEDTDTKQMYLEKVKNNAASLLSLINNILDLSKVEAGKFEVANETFTLADTIEKLAYVFQTKASEKQIQLLFDIQIDPAMNYQGDCEKIYQVLLNLLSNALKFTASGTIVLTLSQRLDKVFFCVSDTGMGISEGNKAKLFDAFVQADNSISRKFGGTGLGLTICKSLVEHMGGQLKVDSEEGKGSDFYFSLPICCKQELKQTDSSSTGIAKKILCIKSSETVSKGCVVLQRTLKRLSIECEIVDRNIELFPEDAEASIIFLPDDDEVWQRFINQLRLGDFEHLNLRCVVSPRSKMSVTQKLKNANIANISVIELPFTDSDLITALSPTQINKDIQLHDGLESIEWRRKRLSGKHVLVVDDDAISVEISQQVLRNVGMVVSTASSGTESLALCDEHHFDAILLDYHLSDMSGQEVAHALSQKDRWATPIIALSADESSIAEKKALAAGMCQFLLKPAVADDIIHAIDKHIHSGYTEIKQPPSNSPFLVALRQFYDTYKHASIVSKLLSISAISESTLSKDHELIRHMLEDSRSIGALSLHQFLLEITDKSFSSKDELIDAIAKLSQCLDITLRLIAHTLESTNMTEQSIEADKQPLIESITTLKSLLETFDAQAINLIEEVRNNNSENEYVDYIDRIGQFCAVYDFERAYEQADKLLEALSNEQ</sequence>
<keyword evidence="3 11" id="KW-0597">Phosphoprotein</keyword>
<dbReference type="FunFam" id="3.30.565.10:FF:000010">
    <property type="entry name" value="Sensor histidine kinase RcsC"/>
    <property type="match status" value="1"/>
</dbReference>
<dbReference type="InterPro" id="IPR003594">
    <property type="entry name" value="HATPase_dom"/>
</dbReference>
<feature type="domain" description="Response regulatory" evidence="14">
    <location>
        <begin position="537"/>
        <end position="652"/>
    </location>
</feature>
<dbReference type="CDD" id="cd00082">
    <property type="entry name" value="HisKA"/>
    <property type="match status" value="1"/>
</dbReference>
<comment type="subunit">
    <text evidence="9">At low DSF concentrations, interacts with RpfF.</text>
</comment>
<dbReference type="CDD" id="cd16922">
    <property type="entry name" value="HATPase_EvgS-ArcB-TorS-like"/>
    <property type="match status" value="1"/>
</dbReference>
<dbReference type="Gene3D" id="1.10.287.130">
    <property type="match status" value="1"/>
</dbReference>
<keyword evidence="6" id="KW-0418">Kinase</keyword>
<dbReference type="GO" id="GO:0005524">
    <property type="term" value="F:ATP binding"/>
    <property type="evidence" value="ECO:0007669"/>
    <property type="project" value="UniProtKB-KW"/>
</dbReference>
<evidence type="ECO:0000256" key="12">
    <source>
        <dbReference type="SAM" id="Coils"/>
    </source>
</evidence>
<evidence type="ECO:0000256" key="10">
    <source>
        <dbReference type="ARBA" id="ARBA00068150"/>
    </source>
</evidence>
<evidence type="ECO:0000256" key="6">
    <source>
        <dbReference type="ARBA" id="ARBA00022777"/>
    </source>
</evidence>
<evidence type="ECO:0000256" key="9">
    <source>
        <dbReference type="ARBA" id="ARBA00064003"/>
    </source>
</evidence>
<name>A0A6L9MVL6_9ALTE</name>
<evidence type="ECO:0000313" key="15">
    <source>
        <dbReference type="EMBL" id="NDW21820.1"/>
    </source>
</evidence>
<evidence type="ECO:0000259" key="13">
    <source>
        <dbReference type="PROSITE" id="PS50109"/>
    </source>
</evidence>
<dbReference type="PANTHER" id="PTHR45339:SF1">
    <property type="entry name" value="HYBRID SIGNAL TRANSDUCTION HISTIDINE KINASE J"/>
    <property type="match status" value="1"/>
</dbReference>
<dbReference type="Pfam" id="PF00512">
    <property type="entry name" value="HisKA"/>
    <property type="match status" value="1"/>
</dbReference>
<evidence type="ECO:0000256" key="3">
    <source>
        <dbReference type="ARBA" id="ARBA00022553"/>
    </source>
</evidence>
<evidence type="ECO:0000256" key="7">
    <source>
        <dbReference type="ARBA" id="ARBA00022840"/>
    </source>
</evidence>
<dbReference type="SMART" id="SM00388">
    <property type="entry name" value="HisKA"/>
    <property type="match status" value="1"/>
</dbReference>
<dbReference type="Proteomes" id="UP000478837">
    <property type="component" value="Unassembled WGS sequence"/>
</dbReference>
<evidence type="ECO:0000256" key="11">
    <source>
        <dbReference type="PROSITE-ProRule" id="PRU00169"/>
    </source>
</evidence>
<dbReference type="Gene3D" id="3.40.50.2300">
    <property type="match status" value="1"/>
</dbReference>